<feature type="domain" description="MurNAc-LAA" evidence="5">
    <location>
        <begin position="255"/>
        <end position="410"/>
    </location>
</feature>
<dbReference type="InterPro" id="IPR002508">
    <property type="entry name" value="MurNAc-LAA_cat"/>
</dbReference>
<evidence type="ECO:0000256" key="3">
    <source>
        <dbReference type="ARBA" id="ARBA00022801"/>
    </source>
</evidence>
<comment type="catalytic activity">
    <reaction evidence="1">
        <text>Hydrolyzes the link between N-acetylmuramoyl residues and L-amino acid residues in certain cell-wall glycopeptides.</text>
        <dbReference type="EC" id="3.5.1.28"/>
    </reaction>
</comment>
<dbReference type="Pfam" id="PF11741">
    <property type="entry name" value="AMIN"/>
    <property type="match status" value="1"/>
</dbReference>
<dbReference type="GO" id="GO:0030288">
    <property type="term" value="C:outer membrane-bounded periplasmic space"/>
    <property type="evidence" value="ECO:0007669"/>
    <property type="project" value="TreeGrafter"/>
</dbReference>
<dbReference type="SMART" id="SM00646">
    <property type="entry name" value="Ami_3"/>
    <property type="match status" value="1"/>
</dbReference>
<dbReference type="Pfam" id="PF01520">
    <property type="entry name" value="Amidase_3"/>
    <property type="match status" value="1"/>
</dbReference>
<evidence type="ECO:0000313" key="7">
    <source>
        <dbReference type="Proteomes" id="UP000231259"/>
    </source>
</evidence>
<dbReference type="GO" id="GO:0009253">
    <property type="term" value="P:peptidoglycan catabolic process"/>
    <property type="evidence" value="ECO:0007669"/>
    <property type="project" value="InterPro"/>
</dbReference>
<dbReference type="InterPro" id="IPR050695">
    <property type="entry name" value="N-acetylmuramoyl_amidase_3"/>
</dbReference>
<organism evidence="6 7">
    <name type="scientific">Puniceibacterium antarcticum</name>
    <dbReference type="NCBI Taxonomy" id="1206336"/>
    <lineage>
        <taxon>Bacteria</taxon>
        <taxon>Pseudomonadati</taxon>
        <taxon>Pseudomonadota</taxon>
        <taxon>Alphaproteobacteria</taxon>
        <taxon>Rhodobacterales</taxon>
        <taxon>Paracoccaceae</taxon>
        <taxon>Puniceibacterium</taxon>
    </lineage>
</organism>
<dbReference type="SUPFAM" id="SSF53187">
    <property type="entry name" value="Zn-dependent exopeptidases"/>
    <property type="match status" value="1"/>
</dbReference>
<protein>
    <recommendedName>
        <fullName evidence="2">N-acetylmuramoyl-L-alanine amidase</fullName>
        <ecNumber evidence="2">3.5.1.28</ecNumber>
    </recommendedName>
</protein>
<keyword evidence="7" id="KW-1185">Reference proteome</keyword>
<sequence>MWTADHARPPEGVPIRFLAVRCLLGMVALWIGLCAGSLQAQDQAGATKFLGGSVRDTWGGAELRLELSHGVPWRVFTLTAPDRIVVDFGAVDWQGADPESLRRGDRISALRFGGFRLGMSRLVAVLDRPMAVEKAGLSVNTDNVNGGGAAELVLSLGNVDRAAFDASAGAPQDPRWDLPPAAAVRAAPKGPGPVVVMIDPGHGGIDPGAEADGVNEAGLVLAFAQELREVLLRAGGFEVVMTRDADTFVSLEGRVALAHAAGADVFISLHADSIDEGIARGAAIYTLAEKASDAASAALAERHDRDDLLAGIDLNGSDDRVARVLMDLARLDNAPRSRALAADLLAGIRSNLGEVHKRPLRQAGFSVLKAADIPSVLIELGFLSTAGELRNLQDSAWRERMSAGIRDGLQSWVQEDAALAGLRRQ</sequence>
<dbReference type="PANTHER" id="PTHR30404:SF0">
    <property type="entry name" value="N-ACETYLMURAMOYL-L-ALANINE AMIDASE AMIC"/>
    <property type="match status" value="1"/>
</dbReference>
<keyword evidence="4" id="KW-0472">Membrane</keyword>
<dbReference type="Gene3D" id="2.60.40.3500">
    <property type="match status" value="1"/>
</dbReference>
<evidence type="ECO:0000256" key="1">
    <source>
        <dbReference type="ARBA" id="ARBA00001561"/>
    </source>
</evidence>
<dbReference type="InterPro" id="IPR021731">
    <property type="entry name" value="AMIN_dom"/>
</dbReference>
<dbReference type="AlphaFoldDB" id="A0A2G8RGD1"/>
<feature type="transmembrane region" description="Helical" evidence="4">
    <location>
        <begin position="18"/>
        <end position="38"/>
    </location>
</feature>
<keyword evidence="4" id="KW-0812">Transmembrane</keyword>
<gene>
    <name evidence="6" type="ORF">P775_08650</name>
</gene>
<proteinExistence type="predicted"/>
<dbReference type="EMBL" id="AWWI01000060">
    <property type="protein sequence ID" value="PIL20461.1"/>
    <property type="molecule type" value="Genomic_DNA"/>
</dbReference>
<evidence type="ECO:0000256" key="2">
    <source>
        <dbReference type="ARBA" id="ARBA00011901"/>
    </source>
</evidence>
<accession>A0A2G8RGD1</accession>
<keyword evidence="3 6" id="KW-0378">Hydrolase</keyword>
<dbReference type="CDD" id="cd02696">
    <property type="entry name" value="MurNAc-LAA"/>
    <property type="match status" value="1"/>
</dbReference>
<evidence type="ECO:0000259" key="5">
    <source>
        <dbReference type="SMART" id="SM00646"/>
    </source>
</evidence>
<dbReference type="GO" id="GO:0008745">
    <property type="term" value="F:N-acetylmuramoyl-L-alanine amidase activity"/>
    <property type="evidence" value="ECO:0007669"/>
    <property type="project" value="UniProtKB-EC"/>
</dbReference>
<comment type="caution">
    <text evidence="6">The sequence shown here is derived from an EMBL/GenBank/DDBJ whole genome shotgun (WGS) entry which is preliminary data.</text>
</comment>
<dbReference type="PANTHER" id="PTHR30404">
    <property type="entry name" value="N-ACETYLMURAMOYL-L-ALANINE AMIDASE"/>
    <property type="match status" value="1"/>
</dbReference>
<evidence type="ECO:0000256" key="4">
    <source>
        <dbReference type="SAM" id="Phobius"/>
    </source>
</evidence>
<evidence type="ECO:0000313" key="6">
    <source>
        <dbReference type="EMBL" id="PIL20461.1"/>
    </source>
</evidence>
<dbReference type="Proteomes" id="UP000231259">
    <property type="component" value="Unassembled WGS sequence"/>
</dbReference>
<name>A0A2G8RGD1_9RHOB</name>
<dbReference type="EC" id="3.5.1.28" evidence="2"/>
<keyword evidence="4" id="KW-1133">Transmembrane helix</keyword>
<reference evidence="6 7" key="1">
    <citation type="submission" date="2013-09" db="EMBL/GenBank/DDBJ databases">
        <title>Genome sequencing of Phaeobacter antarcticus sp. nov. SM1211.</title>
        <authorList>
            <person name="Zhang X.-Y."/>
            <person name="Liu C."/>
            <person name="Chen X.-L."/>
            <person name="Xie B.-B."/>
            <person name="Qin Q.-L."/>
            <person name="Rong J.-C."/>
            <person name="Zhang Y.-Z."/>
        </authorList>
    </citation>
    <scope>NUCLEOTIDE SEQUENCE [LARGE SCALE GENOMIC DNA]</scope>
    <source>
        <strain evidence="6 7">SM1211</strain>
    </source>
</reference>
<dbReference type="Gene3D" id="3.40.630.40">
    <property type="entry name" value="Zn-dependent exopeptidases"/>
    <property type="match status" value="1"/>
</dbReference>